<comment type="caution">
    <text evidence="2">The sequence shown here is derived from an EMBL/GenBank/DDBJ whole genome shotgun (WGS) entry which is preliminary data.</text>
</comment>
<organism evidence="2 3">
    <name type="scientific">Paragonimus skrjabini miyazakii</name>
    <dbReference type="NCBI Taxonomy" id="59628"/>
    <lineage>
        <taxon>Eukaryota</taxon>
        <taxon>Metazoa</taxon>
        <taxon>Spiralia</taxon>
        <taxon>Lophotrochozoa</taxon>
        <taxon>Platyhelminthes</taxon>
        <taxon>Trematoda</taxon>
        <taxon>Digenea</taxon>
        <taxon>Plagiorchiida</taxon>
        <taxon>Troglotremata</taxon>
        <taxon>Troglotrematidae</taxon>
        <taxon>Paragonimus</taxon>
    </lineage>
</organism>
<dbReference type="Proteomes" id="UP000822476">
    <property type="component" value="Unassembled WGS sequence"/>
</dbReference>
<feature type="region of interest" description="Disordered" evidence="1">
    <location>
        <begin position="86"/>
        <end position="105"/>
    </location>
</feature>
<keyword evidence="3" id="KW-1185">Reference proteome</keyword>
<dbReference type="EMBL" id="JTDE01021469">
    <property type="protein sequence ID" value="KAF7232890.1"/>
    <property type="molecule type" value="Genomic_DNA"/>
</dbReference>
<reference evidence="2" key="1">
    <citation type="submission" date="2019-07" db="EMBL/GenBank/DDBJ databases">
        <title>Annotation for the trematode Paragonimus miyazaki's.</title>
        <authorList>
            <person name="Choi Y.-J."/>
        </authorList>
    </citation>
    <scope>NUCLEOTIDE SEQUENCE</scope>
    <source>
        <strain evidence="2">Japan</strain>
    </source>
</reference>
<feature type="compositionally biased region" description="Polar residues" evidence="1">
    <location>
        <begin position="1"/>
        <end position="10"/>
    </location>
</feature>
<accession>A0A8S9YE65</accession>
<evidence type="ECO:0000313" key="3">
    <source>
        <dbReference type="Proteomes" id="UP000822476"/>
    </source>
</evidence>
<proteinExistence type="predicted"/>
<evidence type="ECO:0000256" key="1">
    <source>
        <dbReference type="SAM" id="MobiDB-lite"/>
    </source>
</evidence>
<name>A0A8S9YE65_9TREM</name>
<dbReference type="AlphaFoldDB" id="A0A8S9YE65"/>
<protein>
    <submittedName>
        <fullName evidence="2">Uncharacterized protein</fullName>
    </submittedName>
</protein>
<gene>
    <name evidence="2" type="ORF">EG68_11969</name>
</gene>
<evidence type="ECO:0000313" key="2">
    <source>
        <dbReference type="EMBL" id="KAF7232890.1"/>
    </source>
</evidence>
<dbReference type="OrthoDB" id="167718at2759"/>
<sequence>MCSFSDTSAPSKPIKNLHPKPFSVQGEQCAPVNTDTKMTHVEIGSNTQRILPSPSQPTSDRVVESSAHLTKMQRKRLKKKALKASKAAVKAKRPRKEEQEPPVSSSIVLPKRKAYVCTLDTDEKRLAAVQSRSLDMYSLVLKIQPVPNPCSPGLLKDLCPLAISVRLPRTNGARSVHSYFCMPFLHADDKCFVFSQ</sequence>
<feature type="region of interest" description="Disordered" evidence="1">
    <location>
        <begin position="1"/>
        <end position="24"/>
    </location>
</feature>